<dbReference type="EMBL" id="JAUSWM010000002">
    <property type="protein sequence ID" value="MDQ0482485.1"/>
    <property type="molecule type" value="Genomic_DNA"/>
</dbReference>
<dbReference type="Proteomes" id="UP001226720">
    <property type="component" value="Unassembled WGS sequence"/>
</dbReference>
<keyword evidence="2" id="KW-1185">Reference proteome</keyword>
<accession>A0ABU0K1A9</accession>
<proteinExistence type="predicted"/>
<organism evidence="1 2">
    <name type="scientific">Guptibacillus hwajinpoensis</name>
    <dbReference type="NCBI Taxonomy" id="208199"/>
    <lineage>
        <taxon>Bacteria</taxon>
        <taxon>Bacillati</taxon>
        <taxon>Bacillota</taxon>
        <taxon>Bacilli</taxon>
        <taxon>Bacillales</taxon>
        <taxon>Guptibacillaceae</taxon>
        <taxon>Guptibacillus</taxon>
    </lineage>
</organism>
<evidence type="ECO:0000313" key="1">
    <source>
        <dbReference type="EMBL" id="MDQ0482485.1"/>
    </source>
</evidence>
<comment type="caution">
    <text evidence="1">The sequence shown here is derived from an EMBL/GenBank/DDBJ whole genome shotgun (WGS) entry which is preliminary data.</text>
</comment>
<protein>
    <submittedName>
        <fullName evidence="1">Uncharacterized protein</fullName>
    </submittedName>
</protein>
<evidence type="ECO:0000313" key="2">
    <source>
        <dbReference type="Proteomes" id="UP001226720"/>
    </source>
</evidence>
<sequence>MSRTYAQSSYYSNDIDQMIIMCTPNAGSPPNFSYWTGGSLPINSGEKINLVRLYMEAYLWLLPKIHHSTELTAIHHYFKGLHDIVPSESFGDYLLCKQSEYTPIPYDSMKTKNHFLDHLNSKTKKLIKRKITVTLIAGIGEETIEYFEVVPSSSKQDWIDGKVISAIKTEAGDGNAALKSVFAIDGEKHVVKGTHNEVLFKSLPIISQKLEINNIRSNESYLLDEDYCLLLLKGKGKVDITDNEENCKIDSNITDYYQLTINDLTCLFSSEKLLESYSMNYVPTGKETISYTIIKGNERVEKTVKMSDHTPFKIL</sequence>
<gene>
    <name evidence="1" type="ORF">QO000_001454</name>
</gene>
<name>A0ABU0K1A9_9BACL</name>
<reference evidence="1" key="1">
    <citation type="submission" date="2023-07" db="EMBL/GenBank/DDBJ databases">
        <title>Genomic Encyclopedia of Type Strains, Phase IV (KMG-IV): sequencing the most valuable type-strain genomes for metagenomic binning, comparative biology and taxonomic classification.</title>
        <authorList>
            <person name="Goeker M."/>
        </authorList>
    </citation>
    <scope>NUCLEOTIDE SEQUENCE [LARGE SCALE GENOMIC DNA]</scope>
    <source>
        <strain evidence="1">JSM 076093</strain>
    </source>
</reference>